<evidence type="ECO:0000313" key="11">
    <source>
        <dbReference type="Proteomes" id="UP000295252"/>
    </source>
</evidence>
<name>A0A068U5N9_COFCA</name>
<keyword evidence="1" id="KW-0723">Serine/threonine-protein kinase</keyword>
<dbReference type="SMART" id="SM00220">
    <property type="entry name" value="S_TKc"/>
    <property type="match status" value="2"/>
</dbReference>
<dbReference type="AlphaFoldDB" id="A0A068U5N9"/>
<dbReference type="InterPro" id="IPR011009">
    <property type="entry name" value="Kinase-like_dom_sf"/>
</dbReference>
<sequence>MGSSLSCCGTEKVEQVDGSTSWRIFTYKELHAATHGFSEDNKLGEGGFGSVYWGKTSDGLQIAVKKLKSMNSKAEMEFAVEVEVLGRVRHKNLLGLRGYCAGSEQRLIVYDYMPNLSLLSHLHGQFAAEVQLDWKRRMRIALGSAEGLLLTILSRCLHSQVIRGVTLIYGVSHMTTRVKGTLGYLAPEYAMWGKVSESCDVYSFGILLLELITGRKPIEKLPGGIKRTITEWAEPLIAKSKFKDLVDPKLRENFDENQLKQAINVVFCFFFFFVLINCGLRFNMRSSLVRKILVGISLDAQESRELLYWAITFLAQPNDTVVALHVLVAEENKKPFDQKKQDNKKWQSITKYQKKIRHTKNFVISVMGEFAKACQSKQVDLEARVGFSSKVGRGLTKEAKCISADFLLIGGKINQSNKPSRRIRKFCCDHVPEGCSLVLVGKYGCLPPNFHSNSIQVRDVHQSSARWSEKDSQTSKSVSSDEERAGSKAKTEKRSPRTVLDACERESQGTMEDGSSIDESSIRKSPYVASESKRQSETKRPMSPLKIISSFFRSPFDSSARKRNDTFFNKNKQQPTFKCFPYEEIANATNNFHPENMVGQGGFSEVYRGVLSDGRTIAVKRLANDTNADKEKEFLMELGIIGHVNHPNTASLVGCCVEKGLYLIFKFYPNGTLSSALHGKPCQSLDWPVRYRIALGVARGLHYLHKCCKHRIIHRDIKASNVLLGPDYEPQISDFGLAKWLPNKWTHHAVIPIEGTFGYLAPEYFMHGIVDEKTDVFAFGILLLEIITGRRPVDSSQQNLLLWAKPLMESGKLSELADPRLEDKYDMVQLHRLVLTASYCVRQTSIWRPSMTEVLELLTFGNDSEEARSWRIPKFTSDEMDDYSMVFGYQLPSDISLEDF</sequence>
<evidence type="ECO:0000256" key="7">
    <source>
        <dbReference type="SAM" id="MobiDB-lite"/>
    </source>
</evidence>
<keyword evidence="8" id="KW-0812">Transmembrane</keyword>
<evidence type="ECO:0000256" key="1">
    <source>
        <dbReference type="ARBA" id="ARBA00022527"/>
    </source>
</evidence>
<keyword evidence="4" id="KW-0418">Kinase</keyword>
<dbReference type="STRING" id="49390.A0A068U5N9"/>
<keyword evidence="3 6" id="KW-0547">Nucleotide-binding</keyword>
<evidence type="ECO:0000256" key="2">
    <source>
        <dbReference type="ARBA" id="ARBA00022679"/>
    </source>
</evidence>
<dbReference type="PROSITE" id="PS00108">
    <property type="entry name" value="PROTEIN_KINASE_ST"/>
    <property type="match status" value="1"/>
</dbReference>
<organism evidence="10 11">
    <name type="scientific">Coffea canephora</name>
    <name type="common">Robusta coffee</name>
    <dbReference type="NCBI Taxonomy" id="49390"/>
    <lineage>
        <taxon>Eukaryota</taxon>
        <taxon>Viridiplantae</taxon>
        <taxon>Streptophyta</taxon>
        <taxon>Embryophyta</taxon>
        <taxon>Tracheophyta</taxon>
        <taxon>Spermatophyta</taxon>
        <taxon>Magnoliopsida</taxon>
        <taxon>eudicotyledons</taxon>
        <taxon>Gunneridae</taxon>
        <taxon>Pentapetalae</taxon>
        <taxon>asterids</taxon>
        <taxon>lamiids</taxon>
        <taxon>Gentianales</taxon>
        <taxon>Rubiaceae</taxon>
        <taxon>Ixoroideae</taxon>
        <taxon>Gardenieae complex</taxon>
        <taxon>Bertiereae - Coffeeae clade</taxon>
        <taxon>Coffeeae</taxon>
        <taxon>Coffea</taxon>
    </lineage>
</organism>
<dbReference type="OrthoDB" id="4062651at2759"/>
<dbReference type="PROSITE" id="PS50011">
    <property type="entry name" value="PROTEIN_KINASE_DOM"/>
    <property type="match status" value="2"/>
</dbReference>
<dbReference type="PANTHER" id="PTHR47987:SF3">
    <property type="entry name" value="OS08G0249100 PROTEIN"/>
    <property type="match status" value="1"/>
</dbReference>
<dbReference type="OMA" id="QTSIWRP"/>
<keyword evidence="2" id="KW-0808">Transferase</keyword>
<accession>A0A068U5N9</accession>
<dbReference type="PhylomeDB" id="A0A068U5N9"/>
<protein>
    <recommendedName>
        <fullName evidence="9">Protein kinase domain-containing protein</fullName>
    </recommendedName>
</protein>
<dbReference type="FunFam" id="3.30.200.20:FF:000406">
    <property type="entry name" value="PTI1-like tyrosine-protein kinase At3g15890"/>
    <property type="match status" value="1"/>
</dbReference>
<dbReference type="InterPro" id="IPR000719">
    <property type="entry name" value="Prot_kinase_dom"/>
</dbReference>
<evidence type="ECO:0000256" key="8">
    <source>
        <dbReference type="SAM" id="Phobius"/>
    </source>
</evidence>
<dbReference type="InParanoid" id="A0A068U5N9"/>
<feature type="domain" description="Protein kinase" evidence="9">
    <location>
        <begin position="37"/>
        <end position="272"/>
    </location>
</feature>
<dbReference type="InterPro" id="IPR017441">
    <property type="entry name" value="Protein_kinase_ATP_BS"/>
</dbReference>
<dbReference type="InterPro" id="IPR014729">
    <property type="entry name" value="Rossmann-like_a/b/a_fold"/>
</dbReference>
<feature type="domain" description="Protein kinase" evidence="9">
    <location>
        <begin position="592"/>
        <end position="860"/>
    </location>
</feature>
<dbReference type="Gene3D" id="3.30.200.20">
    <property type="entry name" value="Phosphorylase Kinase, domain 1"/>
    <property type="match status" value="2"/>
</dbReference>
<evidence type="ECO:0000313" key="10">
    <source>
        <dbReference type="EMBL" id="CDP02933.1"/>
    </source>
</evidence>
<evidence type="ECO:0000256" key="6">
    <source>
        <dbReference type="PROSITE-ProRule" id="PRU10141"/>
    </source>
</evidence>
<evidence type="ECO:0000256" key="4">
    <source>
        <dbReference type="ARBA" id="ARBA00022777"/>
    </source>
</evidence>
<dbReference type="FunFam" id="1.10.510.10:FF:000412">
    <property type="entry name" value="Probable receptor-like serine/threonine-protein kinase At5g57670"/>
    <property type="match status" value="1"/>
</dbReference>
<feature type="binding site" evidence="6">
    <location>
        <position position="620"/>
    </location>
    <ligand>
        <name>ATP</name>
        <dbReference type="ChEBI" id="CHEBI:30616"/>
    </ligand>
</feature>
<evidence type="ECO:0000256" key="3">
    <source>
        <dbReference type="ARBA" id="ARBA00022741"/>
    </source>
</evidence>
<keyword evidence="11" id="KW-1185">Reference proteome</keyword>
<dbReference type="Gene3D" id="3.40.50.620">
    <property type="entry name" value="HUPs"/>
    <property type="match status" value="1"/>
</dbReference>
<dbReference type="Gene3D" id="1.10.510.10">
    <property type="entry name" value="Transferase(Phosphotransferase) domain 1"/>
    <property type="match status" value="2"/>
</dbReference>
<dbReference type="SUPFAM" id="SSF56112">
    <property type="entry name" value="Protein kinase-like (PK-like)"/>
    <property type="match status" value="2"/>
</dbReference>
<gene>
    <name evidence="10" type="ORF">GSCOC_T00041357001</name>
</gene>
<dbReference type="PROSITE" id="PS00107">
    <property type="entry name" value="PROTEIN_KINASE_ATP"/>
    <property type="match status" value="2"/>
</dbReference>
<dbReference type="EMBL" id="HG739093">
    <property type="protein sequence ID" value="CDP02933.1"/>
    <property type="molecule type" value="Genomic_DNA"/>
</dbReference>
<keyword evidence="8" id="KW-0472">Membrane</keyword>
<feature type="region of interest" description="Disordered" evidence="7">
    <location>
        <begin position="461"/>
        <end position="544"/>
    </location>
</feature>
<proteinExistence type="predicted"/>
<dbReference type="Pfam" id="PF07714">
    <property type="entry name" value="PK_Tyr_Ser-Thr"/>
    <property type="match status" value="3"/>
</dbReference>
<dbReference type="CDD" id="cd00293">
    <property type="entry name" value="USP-like"/>
    <property type="match status" value="1"/>
</dbReference>
<keyword evidence="8" id="KW-1133">Transmembrane helix</keyword>
<dbReference type="FunCoup" id="A0A068U5N9">
    <property type="interactions" value="330"/>
</dbReference>
<dbReference type="Gramene" id="CDP02933">
    <property type="protein sequence ID" value="CDP02933"/>
    <property type="gene ID" value="GSCOC_T00041357001"/>
</dbReference>
<dbReference type="PANTHER" id="PTHR47987">
    <property type="entry name" value="OS08G0249100 PROTEIN"/>
    <property type="match status" value="1"/>
</dbReference>
<evidence type="ECO:0000256" key="5">
    <source>
        <dbReference type="ARBA" id="ARBA00022840"/>
    </source>
</evidence>
<keyword evidence="5 6" id="KW-0067">ATP-binding</keyword>
<feature type="compositionally biased region" description="Basic and acidic residues" evidence="7">
    <location>
        <begin position="467"/>
        <end position="495"/>
    </location>
</feature>
<dbReference type="GO" id="GO:0005524">
    <property type="term" value="F:ATP binding"/>
    <property type="evidence" value="ECO:0007669"/>
    <property type="project" value="UniProtKB-UniRule"/>
</dbReference>
<dbReference type="GO" id="GO:0004674">
    <property type="term" value="F:protein serine/threonine kinase activity"/>
    <property type="evidence" value="ECO:0007669"/>
    <property type="project" value="UniProtKB-KW"/>
</dbReference>
<feature type="transmembrane region" description="Helical" evidence="8">
    <location>
        <begin position="262"/>
        <end position="282"/>
    </location>
</feature>
<dbReference type="InterPro" id="IPR046958">
    <property type="entry name" value="RBK1/2/STUNTED"/>
</dbReference>
<feature type="binding site" evidence="6">
    <location>
        <position position="66"/>
    </location>
    <ligand>
        <name>ATP</name>
        <dbReference type="ChEBI" id="CHEBI:30616"/>
    </ligand>
</feature>
<dbReference type="Proteomes" id="UP000295252">
    <property type="component" value="Chromosome VIII"/>
</dbReference>
<feature type="compositionally biased region" description="Basic and acidic residues" evidence="7">
    <location>
        <begin position="531"/>
        <end position="540"/>
    </location>
</feature>
<reference evidence="11" key="1">
    <citation type="journal article" date="2014" name="Science">
        <title>The coffee genome provides insight into the convergent evolution of caffeine biosynthesis.</title>
        <authorList>
            <person name="Denoeud F."/>
            <person name="Carretero-Paulet L."/>
            <person name="Dereeper A."/>
            <person name="Droc G."/>
            <person name="Guyot R."/>
            <person name="Pietrella M."/>
            <person name="Zheng C."/>
            <person name="Alberti A."/>
            <person name="Anthony F."/>
            <person name="Aprea G."/>
            <person name="Aury J.M."/>
            <person name="Bento P."/>
            <person name="Bernard M."/>
            <person name="Bocs S."/>
            <person name="Campa C."/>
            <person name="Cenci A."/>
            <person name="Combes M.C."/>
            <person name="Crouzillat D."/>
            <person name="Da Silva C."/>
            <person name="Daddiego L."/>
            <person name="De Bellis F."/>
            <person name="Dussert S."/>
            <person name="Garsmeur O."/>
            <person name="Gayraud T."/>
            <person name="Guignon V."/>
            <person name="Jahn K."/>
            <person name="Jamilloux V."/>
            <person name="Joet T."/>
            <person name="Labadie K."/>
            <person name="Lan T."/>
            <person name="Leclercq J."/>
            <person name="Lepelley M."/>
            <person name="Leroy T."/>
            <person name="Li L.T."/>
            <person name="Librado P."/>
            <person name="Lopez L."/>
            <person name="Munoz A."/>
            <person name="Noel B."/>
            <person name="Pallavicini A."/>
            <person name="Perrotta G."/>
            <person name="Poncet V."/>
            <person name="Pot D."/>
            <person name="Priyono X."/>
            <person name="Rigoreau M."/>
            <person name="Rouard M."/>
            <person name="Rozas J."/>
            <person name="Tranchant-Dubreuil C."/>
            <person name="VanBuren R."/>
            <person name="Zhang Q."/>
            <person name="Andrade A.C."/>
            <person name="Argout X."/>
            <person name="Bertrand B."/>
            <person name="de Kochko A."/>
            <person name="Graziosi G."/>
            <person name="Henry R.J."/>
            <person name="Jayarama X."/>
            <person name="Ming R."/>
            <person name="Nagai C."/>
            <person name="Rounsley S."/>
            <person name="Sankoff D."/>
            <person name="Giuliano G."/>
            <person name="Albert V.A."/>
            <person name="Wincker P."/>
            <person name="Lashermes P."/>
        </authorList>
    </citation>
    <scope>NUCLEOTIDE SEQUENCE [LARGE SCALE GENOMIC DNA]</scope>
    <source>
        <strain evidence="11">cv. DH200-94</strain>
    </source>
</reference>
<evidence type="ECO:0000259" key="9">
    <source>
        <dbReference type="PROSITE" id="PS50011"/>
    </source>
</evidence>
<dbReference type="InterPro" id="IPR001245">
    <property type="entry name" value="Ser-Thr/Tyr_kinase_cat_dom"/>
</dbReference>
<dbReference type="FunFam" id="3.30.200.20:FF:000325">
    <property type="entry name" value="Putative receptor-like serine/threonine-protein kinase"/>
    <property type="match status" value="1"/>
</dbReference>
<dbReference type="InterPro" id="IPR008271">
    <property type="entry name" value="Ser/Thr_kinase_AS"/>
</dbReference>